<dbReference type="Proteomes" id="UP000215002">
    <property type="component" value="Chromosome"/>
</dbReference>
<dbReference type="KEGG" id="muc:MuYL_0778"/>
<protein>
    <recommendedName>
        <fullName evidence="2">DUF6799 domain-containing protein</fullName>
    </recommendedName>
</protein>
<gene>
    <name evidence="3" type="ORF">MuYL_0778</name>
</gene>
<dbReference type="EMBL" id="CP022743">
    <property type="protein sequence ID" value="ASU32678.1"/>
    <property type="molecule type" value="Genomic_DNA"/>
</dbReference>
<dbReference type="InterPro" id="IPR046478">
    <property type="entry name" value="DUF6799"/>
</dbReference>
<feature type="chain" id="PRO_5012036217" description="DUF6799 domain-containing protein" evidence="1">
    <location>
        <begin position="20"/>
        <end position="127"/>
    </location>
</feature>
<evidence type="ECO:0000256" key="1">
    <source>
        <dbReference type="SAM" id="SignalP"/>
    </source>
</evidence>
<keyword evidence="4" id="KW-1185">Reference proteome</keyword>
<organism evidence="3 4">
    <name type="scientific">Mucilaginibacter xinganensis</name>
    <dbReference type="NCBI Taxonomy" id="1234841"/>
    <lineage>
        <taxon>Bacteria</taxon>
        <taxon>Pseudomonadati</taxon>
        <taxon>Bacteroidota</taxon>
        <taxon>Sphingobacteriia</taxon>
        <taxon>Sphingobacteriales</taxon>
        <taxon>Sphingobacteriaceae</taxon>
        <taxon>Mucilaginibacter</taxon>
    </lineage>
</organism>
<dbReference type="Pfam" id="PF20606">
    <property type="entry name" value="DUF6799"/>
    <property type="match status" value="1"/>
</dbReference>
<dbReference type="PROSITE" id="PS51257">
    <property type="entry name" value="PROKAR_LIPOPROTEIN"/>
    <property type="match status" value="1"/>
</dbReference>
<dbReference type="OrthoDB" id="770079at2"/>
<feature type="signal peptide" evidence="1">
    <location>
        <begin position="1"/>
        <end position="19"/>
    </location>
</feature>
<name>A0A223NSP4_9SPHI</name>
<sequence length="127" mass="13939">MKKTMIALTAVVLSCSAAAQNSMPDSAMHKMSHASKHGMADCVMMKKGKMITMMNGKTMPMTGTRTMANGTMVMADGTCKIKGGKRMMLKEDQCVMSDGKIMKVPLKTGMMKKHMMMDTLKKDTMKM</sequence>
<keyword evidence="1" id="KW-0732">Signal</keyword>
<reference evidence="3 4" key="1">
    <citation type="submission" date="2017-08" db="EMBL/GenBank/DDBJ databases">
        <title>Complete genome sequence of Mucilaginibacter sp. strain BJC16-A31.</title>
        <authorList>
            <consortium name="Henan University of Science and Technology"/>
            <person name="You X."/>
        </authorList>
    </citation>
    <scope>NUCLEOTIDE SEQUENCE [LARGE SCALE GENOMIC DNA]</scope>
    <source>
        <strain evidence="3 4">BJC16-A31</strain>
    </source>
</reference>
<dbReference type="AlphaFoldDB" id="A0A223NSP4"/>
<evidence type="ECO:0000259" key="2">
    <source>
        <dbReference type="Pfam" id="PF20606"/>
    </source>
</evidence>
<evidence type="ECO:0000313" key="4">
    <source>
        <dbReference type="Proteomes" id="UP000215002"/>
    </source>
</evidence>
<proteinExistence type="predicted"/>
<dbReference type="RefSeq" id="WP_094569239.1">
    <property type="nucleotide sequence ID" value="NZ_CP022743.1"/>
</dbReference>
<evidence type="ECO:0000313" key="3">
    <source>
        <dbReference type="EMBL" id="ASU32678.1"/>
    </source>
</evidence>
<accession>A0A223NSP4</accession>
<feature type="domain" description="DUF6799" evidence="2">
    <location>
        <begin position="41"/>
        <end position="101"/>
    </location>
</feature>